<dbReference type="InterPro" id="IPR013226">
    <property type="entry name" value="Pal1"/>
</dbReference>
<feature type="region of interest" description="Disordered" evidence="1">
    <location>
        <begin position="302"/>
        <end position="445"/>
    </location>
</feature>
<comment type="caution">
    <text evidence="2">The sequence shown here is derived from an EMBL/GenBank/DDBJ whole genome shotgun (WGS) entry which is preliminary data.</text>
</comment>
<reference evidence="2" key="1">
    <citation type="journal article" date="2021" name="Nat. Commun.">
        <title>Genetic determinants of endophytism in the Arabidopsis root mycobiome.</title>
        <authorList>
            <person name="Mesny F."/>
            <person name="Miyauchi S."/>
            <person name="Thiergart T."/>
            <person name="Pickel B."/>
            <person name="Atanasova L."/>
            <person name="Karlsson M."/>
            <person name="Huettel B."/>
            <person name="Barry K.W."/>
            <person name="Haridas S."/>
            <person name="Chen C."/>
            <person name="Bauer D."/>
            <person name="Andreopoulos W."/>
            <person name="Pangilinan J."/>
            <person name="LaButti K."/>
            <person name="Riley R."/>
            <person name="Lipzen A."/>
            <person name="Clum A."/>
            <person name="Drula E."/>
            <person name="Henrissat B."/>
            <person name="Kohler A."/>
            <person name="Grigoriev I.V."/>
            <person name="Martin F.M."/>
            <person name="Hacquard S."/>
        </authorList>
    </citation>
    <scope>NUCLEOTIDE SEQUENCE</scope>
    <source>
        <strain evidence="2">MPI-CAGE-AT-0016</strain>
    </source>
</reference>
<keyword evidence="3" id="KW-1185">Reference proteome</keyword>
<dbReference type="PANTHER" id="PTHR28307:SF1">
    <property type="entry name" value="PAL1 CELL MORPHOLOGY PROTEIN"/>
    <property type="match status" value="1"/>
</dbReference>
<sequence>MEKSKNKQYWAQQYLLDPLTAPEPHQEDGPGTSFINPNPLLRTFSARRKTGKEPVIDTTKRQSSLPTPPTSASPDRTNFHPSNPYSPKHRFSSLSPTSEDGKPISPPPSRNPFFRRSTASPPSPLASPSAGISRSASTRQRPTYQDNVGQPDHSAHHRTRSTGGHDQASGLRRNRSINQRYPGDMSHRPLETLAREHRVADRAPHIRSPRKIPETDLIDSLDTVGGTYHHGGPYDATLASRNRNKKYSPLEAVHDSNMEAIKATPREYIQDSLEKHVPLQGTAVIPPGARDLSGKVMQYEEGADLNREPDAKGGPYKRWAGIDYRPDDLKGKGEPSYTFEKEKKEKKLLRQSMGPTMAGGYEMQSGVNPGVGSGKHPTMVRQRSVSNAADGRPGPSSSSLSPPPAEGFSNSTDIRRSNTTGKRISDGFKRRFGSMRRKKDIDTTA</sequence>
<dbReference type="OrthoDB" id="5389892at2759"/>
<feature type="compositionally biased region" description="Polar residues" evidence="1">
    <location>
        <begin position="132"/>
        <end position="148"/>
    </location>
</feature>
<organism evidence="2 3">
    <name type="scientific">Plectosphaerella cucumerina</name>
    <dbReference type="NCBI Taxonomy" id="40658"/>
    <lineage>
        <taxon>Eukaryota</taxon>
        <taxon>Fungi</taxon>
        <taxon>Dikarya</taxon>
        <taxon>Ascomycota</taxon>
        <taxon>Pezizomycotina</taxon>
        <taxon>Sordariomycetes</taxon>
        <taxon>Hypocreomycetidae</taxon>
        <taxon>Glomerellales</taxon>
        <taxon>Plectosphaerellaceae</taxon>
        <taxon>Plectosphaerella</taxon>
    </lineage>
</organism>
<feature type="compositionally biased region" description="Polar residues" evidence="1">
    <location>
        <begin position="408"/>
        <end position="422"/>
    </location>
</feature>
<feature type="compositionally biased region" description="Basic and acidic residues" evidence="1">
    <location>
        <begin position="51"/>
        <end position="60"/>
    </location>
</feature>
<accession>A0A8K0X639</accession>
<gene>
    <name evidence="2" type="ORF">B0T11DRAFT_64539</name>
</gene>
<proteinExistence type="predicted"/>
<evidence type="ECO:0000313" key="2">
    <source>
        <dbReference type="EMBL" id="KAH7368487.1"/>
    </source>
</evidence>
<feature type="compositionally biased region" description="Polar residues" evidence="1">
    <location>
        <begin position="75"/>
        <end position="85"/>
    </location>
</feature>
<feature type="compositionally biased region" description="Basic and acidic residues" evidence="1">
    <location>
        <begin position="324"/>
        <end position="345"/>
    </location>
</feature>
<dbReference type="AlphaFoldDB" id="A0A8K0X639"/>
<feature type="region of interest" description="Disordered" evidence="1">
    <location>
        <begin position="15"/>
        <end position="214"/>
    </location>
</feature>
<feature type="compositionally biased region" description="Low complexity" evidence="1">
    <location>
        <begin position="111"/>
        <end position="130"/>
    </location>
</feature>
<evidence type="ECO:0000256" key="1">
    <source>
        <dbReference type="SAM" id="MobiDB-lite"/>
    </source>
</evidence>
<name>A0A8K0X639_9PEZI</name>
<feature type="compositionally biased region" description="Basic and acidic residues" evidence="1">
    <location>
        <begin position="185"/>
        <end position="204"/>
    </location>
</feature>
<dbReference type="GO" id="GO:0005737">
    <property type="term" value="C:cytoplasm"/>
    <property type="evidence" value="ECO:0007669"/>
    <property type="project" value="TreeGrafter"/>
</dbReference>
<dbReference type="Proteomes" id="UP000813385">
    <property type="component" value="Unassembled WGS sequence"/>
</dbReference>
<evidence type="ECO:0000313" key="3">
    <source>
        <dbReference type="Proteomes" id="UP000813385"/>
    </source>
</evidence>
<dbReference type="Pfam" id="PF08316">
    <property type="entry name" value="Pal1"/>
    <property type="match status" value="1"/>
</dbReference>
<protein>
    <submittedName>
        <fullName evidence="2">Uncharacterized protein</fullName>
    </submittedName>
</protein>
<dbReference type="PANTHER" id="PTHR28307">
    <property type="entry name" value="PROTEIN PAL1"/>
    <property type="match status" value="1"/>
</dbReference>
<dbReference type="EMBL" id="JAGPXD010000002">
    <property type="protein sequence ID" value="KAH7368487.1"/>
    <property type="molecule type" value="Genomic_DNA"/>
</dbReference>